<keyword evidence="3" id="KW-1185">Reference proteome</keyword>
<feature type="domain" description="Glycosyl transferase family 28 C-terminal" evidence="1">
    <location>
        <begin position="247"/>
        <end position="294"/>
    </location>
</feature>
<comment type="caution">
    <text evidence="2">The sequence shown here is derived from an EMBL/GenBank/DDBJ whole genome shotgun (WGS) entry which is preliminary data.</text>
</comment>
<accession>A0ABP9TIM0</accession>
<evidence type="ECO:0000313" key="3">
    <source>
        <dbReference type="Proteomes" id="UP001501257"/>
    </source>
</evidence>
<evidence type="ECO:0000313" key="2">
    <source>
        <dbReference type="EMBL" id="GAA5225637.1"/>
    </source>
</evidence>
<proteinExistence type="predicted"/>
<dbReference type="InterPro" id="IPR007235">
    <property type="entry name" value="Glyco_trans_28_C"/>
</dbReference>
<dbReference type="PANTHER" id="PTHR21015">
    <property type="entry name" value="UDP-N-ACETYLGLUCOSAMINE--N-ACETYLMURAMYL-(PENTAPEPTIDE) PYROPHOSPHORYL-UNDECAPRENOL N-ACETYLGLUCOSAMINE TRANSFERASE 1"/>
    <property type="match status" value="1"/>
</dbReference>
<dbReference type="Proteomes" id="UP001501257">
    <property type="component" value="Unassembled WGS sequence"/>
</dbReference>
<gene>
    <name evidence="2" type="ORF">GCM10025778_01670</name>
</gene>
<evidence type="ECO:0000259" key="1">
    <source>
        <dbReference type="Pfam" id="PF04101"/>
    </source>
</evidence>
<dbReference type="Pfam" id="PF04101">
    <property type="entry name" value="Glyco_tran_28_C"/>
    <property type="match status" value="1"/>
</dbReference>
<dbReference type="RefSeq" id="WP_210100497.1">
    <property type="nucleotide sequence ID" value="NZ_BAABLK010000004.1"/>
</dbReference>
<sequence>MSYKVAYYAHHFGTGHLRHAQRLAELGGLEVQVASTGERRTDLLSADVEYVALPPDAVPGQHPGKMRDGDPLHYAPVGKAIQQRFALLNRAWERFVPDVVMVDVSVEVALFARLSGYPVAFRRMPGDRGDRAHQMAYAVSDGIFAYFPSTLERPAHLDAFGDKSHYLGVPETVPAKALPVSSHRGSGAQRRVVVQTSLASSIPLRHLAAAATASPLWQWEVAGAVEEDGTALPGNLQLHGVIRDPGLALRNADVVISSAGHNAVVAAAASGRPVLLVPEPRPHDEQLHFARALHGAAGVPHVESWGSQTDWATMLYRVAASVPGALAESLFVTERSFTAGVESMLADCLQRAGS</sequence>
<dbReference type="Gene3D" id="3.40.50.2000">
    <property type="entry name" value="Glycogen Phosphorylase B"/>
    <property type="match status" value="1"/>
</dbReference>
<dbReference type="SUPFAM" id="SSF53756">
    <property type="entry name" value="UDP-Glycosyltransferase/glycogen phosphorylase"/>
    <property type="match status" value="1"/>
</dbReference>
<organism evidence="2 3">
    <name type="scientific">Paeniglutamicibacter antarcticus</name>
    <dbReference type="NCBI Taxonomy" id="494023"/>
    <lineage>
        <taxon>Bacteria</taxon>
        <taxon>Bacillati</taxon>
        <taxon>Actinomycetota</taxon>
        <taxon>Actinomycetes</taxon>
        <taxon>Micrococcales</taxon>
        <taxon>Micrococcaceae</taxon>
        <taxon>Paeniglutamicibacter</taxon>
    </lineage>
</organism>
<name>A0ABP9TIM0_9MICC</name>
<dbReference type="PANTHER" id="PTHR21015:SF22">
    <property type="entry name" value="GLYCOSYLTRANSFERASE"/>
    <property type="match status" value="1"/>
</dbReference>
<protein>
    <recommendedName>
        <fullName evidence="1">Glycosyl transferase family 28 C-terminal domain-containing protein</fullName>
    </recommendedName>
</protein>
<dbReference type="EMBL" id="BAABLK010000004">
    <property type="protein sequence ID" value="GAA5225637.1"/>
    <property type="molecule type" value="Genomic_DNA"/>
</dbReference>
<reference evidence="3" key="1">
    <citation type="journal article" date="2019" name="Int. J. Syst. Evol. Microbiol.">
        <title>The Global Catalogue of Microorganisms (GCM) 10K type strain sequencing project: providing services to taxonomists for standard genome sequencing and annotation.</title>
        <authorList>
            <consortium name="The Broad Institute Genomics Platform"/>
            <consortium name="The Broad Institute Genome Sequencing Center for Infectious Disease"/>
            <person name="Wu L."/>
            <person name="Ma J."/>
        </authorList>
    </citation>
    <scope>NUCLEOTIDE SEQUENCE [LARGE SCALE GENOMIC DNA]</scope>
    <source>
        <strain evidence="3">JCM 18952</strain>
    </source>
</reference>